<dbReference type="OrthoDB" id="6305173at2"/>
<dbReference type="InterPro" id="IPR028992">
    <property type="entry name" value="Hedgehog/Intein_dom"/>
</dbReference>
<dbReference type="Pfam" id="PF13403">
    <property type="entry name" value="Hint_2"/>
    <property type="match status" value="1"/>
</dbReference>
<proteinExistence type="predicted"/>
<feature type="signal peptide" evidence="1">
    <location>
        <begin position="1"/>
        <end position="45"/>
    </location>
</feature>
<evidence type="ECO:0000259" key="2">
    <source>
        <dbReference type="Pfam" id="PF13403"/>
    </source>
</evidence>
<protein>
    <submittedName>
        <fullName evidence="3">Hint domain-containing protein</fullName>
    </submittedName>
</protein>
<feature type="chain" id="PRO_5012002506" evidence="1">
    <location>
        <begin position="46"/>
        <end position="271"/>
    </location>
</feature>
<evidence type="ECO:0000313" key="4">
    <source>
        <dbReference type="Proteomes" id="UP000189796"/>
    </source>
</evidence>
<name>A0A1M5S2M6_9BRAD</name>
<dbReference type="InterPro" id="IPR006311">
    <property type="entry name" value="TAT_signal"/>
</dbReference>
<feature type="domain" description="Hedgehog/Intein (Hint)" evidence="2">
    <location>
        <begin position="64"/>
        <end position="200"/>
    </location>
</feature>
<dbReference type="PROSITE" id="PS51318">
    <property type="entry name" value="TAT"/>
    <property type="match status" value="1"/>
</dbReference>
<accession>A0A1M5S2M6</accession>
<dbReference type="InterPro" id="IPR036844">
    <property type="entry name" value="Hint_dom_sf"/>
</dbReference>
<dbReference type="SUPFAM" id="SSF51294">
    <property type="entry name" value="Hedgehog/intein (Hint) domain"/>
    <property type="match status" value="1"/>
</dbReference>
<dbReference type="AlphaFoldDB" id="A0A1M5S2M6"/>
<dbReference type="Proteomes" id="UP000189796">
    <property type="component" value="Chromosome I"/>
</dbReference>
<evidence type="ECO:0000256" key="1">
    <source>
        <dbReference type="SAM" id="SignalP"/>
    </source>
</evidence>
<evidence type="ECO:0000313" key="3">
    <source>
        <dbReference type="EMBL" id="SHH32857.1"/>
    </source>
</evidence>
<organism evidence="3 4">
    <name type="scientific">Bradyrhizobium erythrophlei</name>
    <dbReference type="NCBI Taxonomy" id="1437360"/>
    <lineage>
        <taxon>Bacteria</taxon>
        <taxon>Pseudomonadati</taxon>
        <taxon>Pseudomonadota</taxon>
        <taxon>Alphaproteobacteria</taxon>
        <taxon>Hyphomicrobiales</taxon>
        <taxon>Nitrobacteraceae</taxon>
        <taxon>Bradyrhizobium</taxon>
    </lineage>
</organism>
<keyword evidence="1" id="KW-0732">Signal</keyword>
<dbReference type="RefSeq" id="WP_079607409.1">
    <property type="nucleotide sequence ID" value="NZ_LT670817.1"/>
</dbReference>
<reference evidence="3 4" key="1">
    <citation type="submission" date="2016-11" db="EMBL/GenBank/DDBJ databases">
        <authorList>
            <person name="Jaros S."/>
            <person name="Januszkiewicz K."/>
            <person name="Wedrychowicz H."/>
        </authorList>
    </citation>
    <scope>NUCLEOTIDE SEQUENCE [LARGE SCALE GENOMIC DNA]</scope>
    <source>
        <strain evidence="3 4">GAS138</strain>
    </source>
</reference>
<dbReference type="Gene3D" id="2.170.16.10">
    <property type="entry name" value="Hedgehog/Intein (Hint) domain"/>
    <property type="match status" value="1"/>
</dbReference>
<gene>
    <name evidence="3" type="ORF">SAMN05443248_4460</name>
</gene>
<sequence length="271" mass="29144">MSASNNHHPRSPARRHFMGASAAFVAKVAGIAALASIAVPPSSQAAPGNGGGWGGGAGGGKGHCFLKGTRVLTSRGEAQIEDLRIGDPVKTMRGEDLPIKWIGRNTFRRSGASWPKMVVPIRVSRFAIDDHTPHTDLYLSPGHALFIDGFLMEVRDLVNGTSIAPVVPPDVETIEYFQILLNTQEVIWAEGAPVETFAGGNPDLFTNFVEYKRLYPDDPCSAVPLAAPNLSRGRAHLYALLGLGASYFIDVRDPLQEAYEQFAARAEELAP</sequence>
<dbReference type="EMBL" id="LT670817">
    <property type="protein sequence ID" value="SHH32857.1"/>
    <property type="molecule type" value="Genomic_DNA"/>
</dbReference>